<accession>A0A7X0Z9C2</accession>
<dbReference type="InterPro" id="IPR036514">
    <property type="entry name" value="SGNH_hydro_sf"/>
</dbReference>
<comment type="caution">
    <text evidence="6">The sequence shown here is derived from an EMBL/GenBank/DDBJ whole genome shotgun (WGS) entry which is preliminary data.</text>
</comment>
<evidence type="ECO:0000256" key="2">
    <source>
        <dbReference type="ARBA" id="ARBA00022737"/>
    </source>
</evidence>
<dbReference type="SMART" id="SM00365">
    <property type="entry name" value="LRR_SD22"/>
    <property type="match status" value="7"/>
</dbReference>
<keyword evidence="3" id="KW-0732">Signal</keyword>
<sequence length="703" mass="78554">MNKTIQKWMVGFMLLLIPVQLLSEINVQAAAVEKEYKIEDLFPDPILAENIALVFKKEKGDYITKTQLSKVGSLVIKNQKVMDLAGIETLINMTGIQLTNTSISDLKPLENLTALKNVTLTYNKITNISPLNKLVNTKNLQLQGNAISDVSVLANLVNLTNINLYNNNINDISGLAKLDKITTLDLGLNHIKSVDALANLKNLKSLQLNSNLVEDIAPLQNLPVLTVLGLHFNNISNITPAGKIETLMSLDFSQNRISEINSLKTLQQLTYLKANNNQLIDAKVVEYLSNLTYLNLEENQLRDVTPLKNLADLQELNISFNRISDISPLKSLPNLSRFLAINQKIEASVGFLGEATSFILSDRESYVPTLQASSDYQIYDDKLIWKEVGTNKLSWQNKQGDFSGQLVQDIRGVKQLFLDDFMLGDKYITGVYSSPDIVKMSVQVNQKDYYGGDVVNNKLRFYIEGKIMKVADEVLVKAYNKKGDLVEEQRVNISTIPKDHAKWDNTKVLFIGDSITSGLRANISYPSIVAKKLRLPMIQNEGISGALIAQNNGSVPSLSDRLDMLDISQMTHVVIFGGTNDFQFNTPMGNITSIDKRTFYGALNAMASQLKAQHKKMYFVTPMWRSRQVAGDNKNSDSYTNDLGLYLDDYGDAINEIALRYNAPCLDLYAQKPIYQNWLPDGVHPNDAGQYFIGEKVASMLNN</sequence>
<dbReference type="Pfam" id="PF20622">
    <property type="entry name" value="Big_15"/>
    <property type="match status" value="1"/>
</dbReference>
<proteinExistence type="predicted"/>
<evidence type="ECO:0008006" key="8">
    <source>
        <dbReference type="Google" id="ProtNLM"/>
    </source>
</evidence>
<keyword evidence="1" id="KW-0433">Leucine-rich repeat</keyword>
<dbReference type="InterPro" id="IPR003591">
    <property type="entry name" value="Leu-rich_rpt_typical-subtyp"/>
</dbReference>
<dbReference type="InterPro" id="IPR032675">
    <property type="entry name" value="LRR_dom_sf"/>
</dbReference>
<feature type="signal peptide" evidence="3">
    <location>
        <begin position="1"/>
        <end position="29"/>
    </location>
</feature>
<dbReference type="Gene3D" id="3.80.10.10">
    <property type="entry name" value="Ribonuclease Inhibitor"/>
    <property type="match status" value="1"/>
</dbReference>
<dbReference type="AlphaFoldDB" id="A0A7X0Z9C2"/>
<dbReference type="InterPro" id="IPR013830">
    <property type="entry name" value="SGNH_hydro"/>
</dbReference>
<feature type="chain" id="PRO_5038823021" description="SGNH hydrolase-type esterase domain-containing protein" evidence="3">
    <location>
        <begin position="30"/>
        <end position="703"/>
    </location>
</feature>
<feature type="domain" description="SGNH hydrolase-type esterase" evidence="4">
    <location>
        <begin position="510"/>
        <end position="690"/>
    </location>
</feature>
<feature type="domain" description="Bacterial Ig" evidence="5">
    <location>
        <begin position="418"/>
        <end position="494"/>
    </location>
</feature>
<gene>
    <name evidence="6" type="ORF">HCB27_17185</name>
</gene>
<evidence type="ECO:0000259" key="5">
    <source>
        <dbReference type="Pfam" id="PF20622"/>
    </source>
</evidence>
<evidence type="ECO:0000259" key="4">
    <source>
        <dbReference type="Pfam" id="PF13472"/>
    </source>
</evidence>
<dbReference type="SMART" id="SM00369">
    <property type="entry name" value="LRR_TYP"/>
    <property type="match status" value="6"/>
</dbReference>
<evidence type="ECO:0000313" key="7">
    <source>
        <dbReference type="Proteomes" id="UP000541735"/>
    </source>
</evidence>
<dbReference type="Proteomes" id="UP000541735">
    <property type="component" value="Unassembled WGS sequence"/>
</dbReference>
<dbReference type="EMBL" id="JAARYD010000013">
    <property type="protein sequence ID" value="MBC2178365.1"/>
    <property type="molecule type" value="Genomic_DNA"/>
</dbReference>
<protein>
    <recommendedName>
        <fullName evidence="8">SGNH hydrolase-type esterase domain-containing protein</fullName>
    </recommendedName>
</protein>
<keyword evidence="2" id="KW-0677">Repeat</keyword>
<evidence type="ECO:0000256" key="3">
    <source>
        <dbReference type="SAM" id="SignalP"/>
    </source>
</evidence>
<dbReference type="PANTHER" id="PTHR46652:SF3">
    <property type="entry name" value="LEUCINE-RICH REPEAT-CONTAINING PROTEIN 9"/>
    <property type="match status" value="1"/>
</dbReference>
<reference evidence="6 7" key="1">
    <citation type="submission" date="2020-03" db="EMBL/GenBank/DDBJ databases">
        <title>Soil Listeria distribution.</title>
        <authorList>
            <person name="Liao J."/>
            <person name="Wiedmann M."/>
        </authorList>
    </citation>
    <scope>NUCLEOTIDE SEQUENCE [LARGE SCALE GENOMIC DNA]</scope>
    <source>
        <strain evidence="6 7">FSL L7-0259</strain>
    </source>
</reference>
<dbReference type="Gene3D" id="3.40.50.1110">
    <property type="entry name" value="SGNH hydrolase"/>
    <property type="match status" value="1"/>
</dbReference>
<dbReference type="PANTHER" id="PTHR46652">
    <property type="entry name" value="LEUCINE-RICH REPEAT AND IQ DOMAIN-CONTAINING PROTEIN 1-RELATED"/>
    <property type="match status" value="1"/>
</dbReference>
<dbReference type="InterPro" id="IPR050836">
    <property type="entry name" value="SDS22/Internalin_LRR"/>
</dbReference>
<dbReference type="Pfam" id="PF13472">
    <property type="entry name" value="Lipase_GDSL_2"/>
    <property type="match status" value="1"/>
</dbReference>
<dbReference type="InterPro" id="IPR046746">
    <property type="entry name" value="Big_15"/>
</dbReference>
<dbReference type="PROSITE" id="PS51450">
    <property type="entry name" value="LRR"/>
    <property type="match status" value="7"/>
</dbReference>
<evidence type="ECO:0000313" key="6">
    <source>
        <dbReference type="EMBL" id="MBC2178365.1"/>
    </source>
</evidence>
<evidence type="ECO:0000256" key="1">
    <source>
        <dbReference type="ARBA" id="ARBA00022614"/>
    </source>
</evidence>
<dbReference type="Pfam" id="PF12799">
    <property type="entry name" value="LRR_4"/>
    <property type="match status" value="1"/>
</dbReference>
<dbReference type="InterPro" id="IPR001611">
    <property type="entry name" value="Leu-rich_rpt"/>
</dbReference>
<dbReference type="SUPFAM" id="SSF52058">
    <property type="entry name" value="L domain-like"/>
    <property type="match status" value="1"/>
</dbReference>
<dbReference type="RefSeq" id="WP_185549551.1">
    <property type="nucleotide sequence ID" value="NZ_JAARYD010000013.1"/>
</dbReference>
<name>A0A7X0Z9C2_9LIST</name>
<dbReference type="SUPFAM" id="SSF52266">
    <property type="entry name" value="SGNH hydrolase"/>
    <property type="match status" value="1"/>
</dbReference>
<dbReference type="InterPro" id="IPR025875">
    <property type="entry name" value="Leu-rich_rpt_4"/>
</dbReference>
<organism evidence="6 7">
    <name type="scientific">Listeria booriae</name>
    <dbReference type="NCBI Taxonomy" id="1552123"/>
    <lineage>
        <taxon>Bacteria</taxon>
        <taxon>Bacillati</taxon>
        <taxon>Bacillota</taxon>
        <taxon>Bacilli</taxon>
        <taxon>Bacillales</taxon>
        <taxon>Listeriaceae</taxon>
        <taxon>Listeria</taxon>
    </lineage>
</organism>